<evidence type="ECO:0000256" key="1">
    <source>
        <dbReference type="SAM" id="SignalP"/>
    </source>
</evidence>
<feature type="signal peptide" evidence="1">
    <location>
        <begin position="1"/>
        <end position="23"/>
    </location>
</feature>
<accession>A0ABM1T1H5</accession>
<protein>
    <submittedName>
        <fullName evidence="3">Uncharacterized protein LOC111087425</fullName>
    </submittedName>
</protein>
<evidence type="ECO:0000313" key="3">
    <source>
        <dbReference type="RefSeq" id="XP_022249731.1"/>
    </source>
</evidence>
<feature type="chain" id="PRO_5046371829" evidence="1">
    <location>
        <begin position="24"/>
        <end position="105"/>
    </location>
</feature>
<dbReference type="GeneID" id="111087425"/>
<keyword evidence="1" id="KW-0732">Signal</keyword>
<keyword evidence="2" id="KW-1185">Reference proteome</keyword>
<reference evidence="3" key="1">
    <citation type="submission" date="2025-08" db="UniProtKB">
        <authorList>
            <consortium name="RefSeq"/>
        </authorList>
    </citation>
    <scope>IDENTIFICATION</scope>
    <source>
        <tissue evidence="3">Muscle</tissue>
    </source>
</reference>
<dbReference type="RefSeq" id="XP_022249731.1">
    <property type="nucleotide sequence ID" value="XM_022394023.1"/>
</dbReference>
<gene>
    <name evidence="3" type="primary">LOC111087425</name>
</gene>
<name>A0ABM1T1H5_LIMPO</name>
<sequence length="105" mass="12106">MAVLKKMVIMFLMVLGFTIIISADDSFTCCMGGWKSISDISVCNAPCCSGYEEKMSQPPLFAKPLVYCAITPQEKNRKRRHWKNVDDAKKFFINSSRWRNLSRFQ</sequence>
<proteinExistence type="predicted"/>
<evidence type="ECO:0000313" key="2">
    <source>
        <dbReference type="Proteomes" id="UP000694941"/>
    </source>
</evidence>
<dbReference type="Proteomes" id="UP000694941">
    <property type="component" value="Unplaced"/>
</dbReference>
<organism evidence="2 3">
    <name type="scientific">Limulus polyphemus</name>
    <name type="common">Atlantic horseshoe crab</name>
    <dbReference type="NCBI Taxonomy" id="6850"/>
    <lineage>
        <taxon>Eukaryota</taxon>
        <taxon>Metazoa</taxon>
        <taxon>Ecdysozoa</taxon>
        <taxon>Arthropoda</taxon>
        <taxon>Chelicerata</taxon>
        <taxon>Merostomata</taxon>
        <taxon>Xiphosura</taxon>
        <taxon>Limulidae</taxon>
        <taxon>Limulus</taxon>
    </lineage>
</organism>